<dbReference type="GO" id="GO:0016787">
    <property type="term" value="F:hydrolase activity"/>
    <property type="evidence" value="ECO:0007669"/>
    <property type="project" value="UniProtKB-KW"/>
</dbReference>
<organism evidence="3 4">
    <name type="scientific">Paractinoplanes deccanensis</name>
    <dbReference type="NCBI Taxonomy" id="113561"/>
    <lineage>
        <taxon>Bacteria</taxon>
        <taxon>Bacillati</taxon>
        <taxon>Actinomycetota</taxon>
        <taxon>Actinomycetes</taxon>
        <taxon>Micromonosporales</taxon>
        <taxon>Micromonosporaceae</taxon>
        <taxon>Paractinoplanes</taxon>
    </lineage>
</organism>
<sequence length="350" mass="38155">METPRRLSVLIGAAVLTVVILVGGTLNASASTPQPANAATQSDAPACVAPERPLSRDFDAATRKNAAFNSNFRHCFTTINGVQMHYVIGGHGPDPLVLLHGWPQSWYAYHDIMPELLPGRTVIAIDHAGLGDSTGTPPAMTTNVLAEYVHLLLNRLGLQRDVQVVAHDIGVGVAYALAAQYRRQVAGLFNLDFALVGKSLKFADLVPLAFHFSFNQQTFSEELLTGRVGFFLTNFYPLVSTLPQPIAARDIAEYTRVYSRPQVLHNGMEFYRDWPKVDQDNAVLMRTPLTIPVRLLSMGLIPAWTALSQQSMKDAAPAATGTAVDGAGHWLIEERPALVISEINKFYPVG</sequence>
<evidence type="ECO:0000259" key="2">
    <source>
        <dbReference type="Pfam" id="PF00561"/>
    </source>
</evidence>
<dbReference type="PANTHER" id="PTHR43329">
    <property type="entry name" value="EPOXIDE HYDROLASE"/>
    <property type="match status" value="1"/>
</dbReference>
<feature type="domain" description="AB hydrolase-1" evidence="2">
    <location>
        <begin position="95"/>
        <end position="334"/>
    </location>
</feature>
<dbReference type="InterPro" id="IPR029058">
    <property type="entry name" value="AB_hydrolase_fold"/>
</dbReference>
<dbReference type="InterPro" id="IPR000639">
    <property type="entry name" value="Epox_hydrolase-like"/>
</dbReference>
<dbReference type="PRINTS" id="PR00412">
    <property type="entry name" value="EPOXHYDRLASE"/>
</dbReference>
<proteinExistence type="predicted"/>
<evidence type="ECO:0000313" key="4">
    <source>
        <dbReference type="Proteomes" id="UP000609879"/>
    </source>
</evidence>
<dbReference type="Proteomes" id="UP000609879">
    <property type="component" value="Unassembled WGS sequence"/>
</dbReference>
<dbReference type="SUPFAM" id="SSF53474">
    <property type="entry name" value="alpha/beta-Hydrolases"/>
    <property type="match status" value="1"/>
</dbReference>
<protein>
    <submittedName>
        <fullName evidence="3">Epoxide hydrolase</fullName>
    </submittedName>
</protein>
<evidence type="ECO:0000313" key="3">
    <source>
        <dbReference type="EMBL" id="GID80693.1"/>
    </source>
</evidence>
<gene>
    <name evidence="3" type="ORF">Ade02nite_93340</name>
</gene>
<dbReference type="RefSeq" id="WP_203777902.1">
    <property type="nucleotide sequence ID" value="NZ_BAAABO010000008.1"/>
</dbReference>
<keyword evidence="4" id="KW-1185">Reference proteome</keyword>
<dbReference type="EMBL" id="BOMI01000199">
    <property type="protein sequence ID" value="GID80693.1"/>
    <property type="molecule type" value="Genomic_DNA"/>
</dbReference>
<keyword evidence="1 3" id="KW-0378">Hydrolase</keyword>
<name>A0ABQ3YL27_9ACTN</name>
<dbReference type="Gene3D" id="3.40.50.1820">
    <property type="entry name" value="alpha/beta hydrolase"/>
    <property type="match status" value="1"/>
</dbReference>
<accession>A0ABQ3YL27</accession>
<evidence type="ECO:0000256" key="1">
    <source>
        <dbReference type="ARBA" id="ARBA00022801"/>
    </source>
</evidence>
<dbReference type="InterPro" id="IPR000073">
    <property type="entry name" value="AB_hydrolase_1"/>
</dbReference>
<comment type="caution">
    <text evidence="3">The sequence shown here is derived from an EMBL/GenBank/DDBJ whole genome shotgun (WGS) entry which is preliminary data.</text>
</comment>
<dbReference type="Pfam" id="PF00561">
    <property type="entry name" value="Abhydrolase_1"/>
    <property type="match status" value="1"/>
</dbReference>
<reference evidence="3 4" key="1">
    <citation type="submission" date="2021-01" db="EMBL/GenBank/DDBJ databases">
        <title>Whole genome shotgun sequence of Actinoplanes deccanensis NBRC 13994.</title>
        <authorList>
            <person name="Komaki H."/>
            <person name="Tamura T."/>
        </authorList>
    </citation>
    <scope>NUCLEOTIDE SEQUENCE [LARGE SCALE GENOMIC DNA]</scope>
    <source>
        <strain evidence="3 4">NBRC 13994</strain>
    </source>
</reference>